<evidence type="ECO:0000256" key="7">
    <source>
        <dbReference type="ARBA" id="ARBA00023049"/>
    </source>
</evidence>
<dbReference type="AlphaFoldDB" id="A0AAX3DZQ7"/>
<keyword evidence="8" id="KW-1015">Disulfide bond</keyword>
<dbReference type="Pfam" id="PF03411">
    <property type="entry name" value="Peptidase_M74"/>
    <property type="match status" value="1"/>
</dbReference>
<dbReference type="Proteomes" id="UP001163166">
    <property type="component" value="Chromosome"/>
</dbReference>
<evidence type="ECO:0000256" key="3">
    <source>
        <dbReference type="ARBA" id="ARBA00022729"/>
    </source>
</evidence>
<dbReference type="InterPro" id="IPR005073">
    <property type="entry name" value="Peptidase_M74"/>
</dbReference>
<proteinExistence type="predicted"/>
<feature type="disulfide bond" evidence="8">
    <location>
        <begin position="77"/>
        <end position="308"/>
    </location>
</feature>
<keyword evidence="5 10" id="KW-0378">Hydrolase</keyword>
<dbReference type="RefSeq" id="WP_264075252.1">
    <property type="nucleotide sequence ID" value="NZ_CP076676.1"/>
</dbReference>
<keyword evidence="1" id="KW-0645">Protease</keyword>
<dbReference type="GO" id="GO:0008237">
    <property type="term" value="F:metallopeptidase activity"/>
    <property type="evidence" value="ECO:0007669"/>
    <property type="project" value="UniProtKB-KW"/>
</dbReference>
<evidence type="ECO:0000256" key="2">
    <source>
        <dbReference type="ARBA" id="ARBA00022723"/>
    </source>
</evidence>
<gene>
    <name evidence="10" type="primary">mepA</name>
    <name evidence="10" type="ORF">KQX62_02020</name>
</gene>
<dbReference type="GO" id="GO:0046872">
    <property type="term" value="F:metal ion binding"/>
    <property type="evidence" value="ECO:0007669"/>
    <property type="project" value="UniProtKB-KW"/>
</dbReference>
<organism evidence="10 11">
    <name type="scientific">Rhodopseudomonas palustris</name>
    <dbReference type="NCBI Taxonomy" id="1076"/>
    <lineage>
        <taxon>Bacteria</taxon>
        <taxon>Pseudomonadati</taxon>
        <taxon>Pseudomonadota</taxon>
        <taxon>Alphaproteobacteria</taxon>
        <taxon>Hyphomicrobiales</taxon>
        <taxon>Nitrobacteraceae</taxon>
        <taxon>Rhodopseudomonas</taxon>
    </lineage>
</organism>
<feature type="disulfide bond" evidence="8">
    <location>
        <begin position="222"/>
        <end position="270"/>
    </location>
</feature>
<keyword evidence="6" id="KW-0862">Zinc</keyword>
<reference evidence="10" key="1">
    <citation type="journal article" date="2022" name="Biol. Control">
        <title>In silico genomic analysis of Rhodopseudomonas palustris strains revealed potential biocontrol agents and crop yield enhancers.</title>
        <authorList>
            <person name="Surachat K."/>
            <person name="Kantachote D."/>
            <person name="Deachamag P."/>
            <person name="Wonglapsuwan M."/>
        </authorList>
    </citation>
    <scope>NUCLEOTIDE SEQUENCE</scope>
    <source>
        <strain evidence="10">TLS06</strain>
    </source>
</reference>
<dbReference type="EC" id="3.4.-.-" evidence="10"/>
<evidence type="ECO:0000256" key="1">
    <source>
        <dbReference type="ARBA" id="ARBA00022670"/>
    </source>
</evidence>
<keyword evidence="3 9" id="KW-0732">Signal</keyword>
<dbReference type="GO" id="GO:0004252">
    <property type="term" value="F:serine-type endopeptidase activity"/>
    <property type="evidence" value="ECO:0007669"/>
    <property type="project" value="InterPro"/>
</dbReference>
<name>A0AAX3DZQ7_RHOPL</name>
<feature type="signal peptide" evidence="9">
    <location>
        <begin position="1"/>
        <end position="28"/>
    </location>
</feature>
<dbReference type="SUPFAM" id="SSF55166">
    <property type="entry name" value="Hedgehog/DD-peptidase"/>
    <property type="match status" value="1"/>
</dbReference>
<protein>
    <submittedName>
        <fullName evidence="10">Penicillin-insensitive murein endopeptidase</fullName>
        <ecNumber evidence="10">3.4.-.-</ecNumber>
    </submittedName>
</protein>
<dbReference type="PIRSF" id="PIRSF018455">
    <property type="entry name" value="MepA"/>
    <property type="match status" value="1"/>
</dbReference>
<evidence type="ECO:0000256" key="6">
    <source>
        <dbReference type="ARBA" id="ARBA00022833"/>
    </source>
</evidence>
<dbReference type="NCBIfam" id="NF006947">
    <property type="entry name" value="PRK09429.1"/>
    <property type="match status" value="1"/>
</dbReference>
<evidence type="ECO:0000256" key="8">
    <source>
        <dbReference type="PIRSR" id="PIRSR018455-2"/>
    </source>
</evidence>
<feature type="chain" id="PRO_5043679555" evidence="9">
    <location>
        <begin position="29"/>
        <end position="320"/>
    </location>
</feature>
<evidence type="ECO:0000256" key="4">
    <source>
        <dbReference type="ARBA" id="ARBA00022764"/>
    </source>
</evidence>
<feature type="disulfide bond" evidence="8">
    <location>
        <begin position="251"/>
        <end position="258"/>
    </location>
</feature>
<evidence type="ECO:0000313" key="11">
    <source>
        <dbReference type="Proteomes" id="UP001163166"/>
    </source>
</evidence>
<evidence type="ECO:0000313" key="10">
    <source>
        <dbReference type="EMBL" id="UYO40111.1"/>
    </source>
</evidence>
<evidence type="ECO:0000256" key="5">
    <source>
        <dbReference type="ARBA" id="ARBA00022801"/>
    </source>
</evidence>
<keyword evidence="7" id="KW-0482">Metalloprotease</keyword>
<keyword evidence="4" id="KW-0574">Periplasm</keyword>
<keyword evidence="2" id="KW-0479">Metal-binding</keyword>
<dbReference type="InterPro" id="IPR009045">
    <property type="entry name" value="Zn_M74/Hedgehog-like"/>
</dbReference>
<dbReference type="GO" id="GO:0030288">
    <property type="term" value="C:outer membrane-bounded periplasmic space"/>
    <property type="evidence" value="ECO:0007669"/>
    <property type="project" value="InterPro"/>
</dbReference>
<evidence type="ECO:0000256" key="9">
    <source>
        <dbReference type="SAM" id="SignalP"/>
    </source>
</evidence>
<dbReference type="GO" id="GO:0006508">
    <property type="term" value="P:proteolysis"/>
    <property type="evidence" value="ECO:0007669"/>
    <property type="project" value="UniProtKB-KW"/>
</dbReference>
<dbReference type="EMBL" id="CP076676">
    <property type="protein sequence ID" value="UYO40111.1"/>
    <property type="molecule type" value="Genomic_DNA"/>
</dbReference>
<sequence>MRRAILAAPVRLASVLAAMMLLVPAAMAQDKGTLDPKPLPPLAHPNDPNLAARELFARKLRPAALPPRPVGFYAKGCMAGGTSIPINGPTWQVMRLSRNRAWALPATVRLIERLADKAREQAGWNGILIGDMSQPRGGPMLTGHASHQVGLDADIWLTPMPNRLLSRNEREEMSAVMMVRSDRLDIEPSAWTPTHWKVIRAAALEPEVDRIFVNAAIKKALCREAKGDRSWLHKVRPMYGHDYHFHIRLRCPAGIDGCESQAEPPPGEGCGASDFAYWFSDAVLHPKPPLKPPPPRHQLTLSELPAECRAVLNAPDRKPD</sequence>
<accession>A0AAX3DZQ7</accession>
<dbReference type="Gene3D" id="3.30.1380.10">
    <property type="match status" value="1"/>
</dbReference>